<keyword evidence="3" id="KW-1185">Reference proteome</keyword>
<gene>
    <name evidence="2" type="ORF">ACFQ34_18680</name>
</gene>
<feature type="compositionally biased region" description="Low complexity" evidence="1">
    <location>
        <begin position="257"/>
        <end position="269"/>
    </location>
</feature>
<protein>
    <recommendedName>
        <fullName evidence="4">Roadblock/LAMTOR2 domain-containing protein</fullName>
    </recommendedName>
</protein>
<feature type="compositionally biased region" description="Low complexity" evidence="1">
    <location>
        <begin position="190"/>
        <end position="205"/>
    </location>
</feature>
<proteinExistence type="predicted"/>
<organism evidence="2 3">
    <name type="scientific">Pseudonocardia benzenivorans</name>
    <dbReference type="NCBI Taxonomy" id="228005"/>
    <lineage>
        <taxon>Bacteria</taxon>
        <taxon>Bacillati</taxon>
        <taxon>Actinomycetota</taxon>
        <taxon>Actinomycetes</taxon>
        <taxon>Pseudonocardiales</taxon>
        <taxon>Pseudonocardiaceae</taxon>
        <taxon>Pseudonocardia</taxon>
    </lineage>
</organism>
<evidence type="ECO:0000313" key="3">
    <source>
        <dbReference type="Proteomes" id="UP001597182"/>
    </source>
</evidence>
<feature type="compositionally biased region" description="Low complexity" evidence="1">
    <location>
        <begin position="277"/>
        <end position="303"/>
    </location>
</feature>
<feature type="non-terminal residue" evidence="2">
    <location>
        <position position="303"/>
    </location>
</feature>
<sequence length="303" mass="29427">MNTNGPGVPAVAPPVGASPDAALAALVRDRAVVAAALLDAGSGMLLAARSREGAPEDLETVCAGQADVIRAAVDAAAVSFGGPAPTEVVVAHGDRLHQVLRTVHDPLGDRLVLSLLVDGPPRALRRLRRRLSRMDTAALVPMPGALVRTAPPDPPSVSGAPVPPAPGGAPARPEADLFTPAGPVAPGPWWPGAGVPGAPRWAPGAAAPPAPVPTGGHVAQQHVVSHERPASPGGPEQPGATAAAGPDPRRAPLGTEAAVPGAGPQQPAGPATPPVTAPDAAGASPGASLGASPAAPVAALPAA</sequence>
<feature type="region of interest" description="Disordered" evidence="1">
    <location>
        <begin position="145"/>
        <end position="303"/>
    </location>
</feature>
<evidence type="ECO:0000313" key="2">
    <source>
        <dbReference type="EMBL" id="MFD1235319.1"/>
    </source>
</evidence>
<name>A0ABW3VM36_9PSEU</name>
<dbReference type="EMBL" id="JBHTMB010000154">
    <property type="protein sequence ID" value="MFD1235319.1"/>
    <property type="molecule type" value="Genomic_DNA"/>
</dbReference>
<evidence type="ECO:0008006" key="4">
    <source>
        <dbReference type="Google" id="ProtNLM"/>
    </source>
</evidence>
<feature type="compositionally biased region" description="Pro residues" evidence="1">
    <location>
        <begin position="151"/>
        <end position="167"/>
    </location>
</feature>
<dbReference type="Proteomes" id="UP001597182">
    <property type="component" value="Unassembled WGS sequence"/>
</dbReference>
<accession>A0ABW3VM36</accession>
<reference evidence="3" key="1">
    <citation type="journal article" date="2019" name="Int. J. Syst. Evol. Microbiol.">
        <title>The Global Catalogue of Microorganisms (GCM) 10K type strain sequencing project: providing services to taxonomists for standard genome sequencing and annotation.</title>
        <authorList>
            <consortium name="The Broad Institute Genomics Platform"/>
            <consortium name="The Broad Institute Genome Sequencing Center for Infectious Disease"/>
            <person name="Wu L."/>
            <person name="Ma J."/>
        </authorList>
    </citation>
    <scope>NUCLEOTIDE SEQUENCE [LARGE SCALE GENOMIC DNA]</scope>
    <source>
        <strain evidence="3">CCUG 49018</strain>
    </source>
</reference>
<comment type="caution">
    <text evidence="2">The sequence shown here is derived from an EMBL/GenBank/DDBJ whole genome shotgun (WGS) entry which is preliminary data.</text>
</comment>
<evidence type="ECO:0000256" key="1">
    <source>
        <dbReference type="SAM" id="MobiDB-lite"/>
    </source>
</evidence>